<name>A0ABQ1LBK2_9SPHI</name>
<dbReference type="RefSeq" id="WP_188748066.1">
    <property type="nucleotide sequence ID" value="NZ_BMIK01000002.1"/>
</dbReference>
<gene>
    <name evidence="1" type="ORF">GCM10011386_09810</name>
</gene>
<keyword evidence="2" id="KW-1185">Reference proteome</keyword>
<evidence type="ECO:0008006" key="3">
    <source>
        <dbReference type="Google" id="ProtNLM"/>
    </source>
</evidence>
<comment type="caution">
    <text evidence="1">The sequence shown here is derived from an EMBL/GenBank/DDBJ whole genome shotgun (WGS) entry which is preliminary data.</text>
</comment>
<evidence type="ECO:0000313" key="1">
    <source>
        <dbReference type="EMBL" id="GGC19970.1"/>
    </source>
</evidence>
<evidence type="ECO:0000313" key="2">
    <source>
        <dbReference type="Proteomes" id="UP000597338"/>
    </source>
</evidence>
<dbReference type="Gene3D" id="3.40.50.1000">
    <property type="entry name" value="HAD superfamily/HAD-like"/>
    <property type="match status" value="1"/>
</dbReference>
<proteinExistence type="predicted"/>
<dbReference type="SUPFAM" id="SSF56784">
    <property type="entry name" value="HAD-like"/>
    <property type="match status" value="1"/>
</dbReference>
<dbReference type="EMBL" id="BMIK01000002">
    <property type="protein sequence ID" value="GGC19970.1"/>
    <property type="molecule type" value="Genomic_DNA"/>
</dbReference>
<sequence>MRTDVNIYQKRALVIGLDDVLFPKKDYLLQVYYLFANLLEYTETVPPAKDLTEFLKSAYMHHGEDRLFERGAEVFGIDNKYQAQFDRLHFTAKLPLKLLLYESVRDIMRAAHENGKPLFILTGGNPAMQLNKLRHVEWEGLDRVIKVYFEEELAGQQKEPMTFLLAENGLESEDVLYIHAPGDDRLARIAGVDSVDVERILTDDK</sequence>
<organism evidence="1 2">
    <name type="scientific">Parapedobacter defluvii</name>
    <dbReference type="NCBI Taxonomy" id="2045106"/>
    <lineage>
        <taxon>Bacteria</taxon>
        <taxon>Pseudomonadati</taxon>
        <taxon>Bacteroidota</taxon>
        <taxon>Sphingobacteriia</taxon>
        <taxon>Sphingobacteriales</taxon>
        <taxon>Sphingobacteriaceae</taxon>
        <taxon>Parapedobacter</taxon>
    </lineage>
</organism>
<dbReference type="Gene3D" id="1.10.150.520">
    <property type="match status" value="1"/>
</dbReference>
<dbReference type="InterPro" id="IPR036412">
    <property type="entry name" value="HAD-like_sf"/>
</dbReference>
<dbReference type="Pfam" id="PF00702">
    <property type="entry name" value="Hydrolase"/>
    <property type="match status" value="1"/>
</dbReference>
<accession>A0ABQ1LBK2</accession>
<dbReference type="InterPro" id="IPR023214">
    <property type="entry name" value="HAD_sf"/>
</dbReference>
<protein>
    <recommendedName>
        <fullName evidence="3">Haloacid dehalogenase-like hydrolase</fullName>
    </recommendedName>
</protein>
<dbReference type="CDD" id="cd01427">
    <property type="entry name" value="HAD_like"/>
    <property type="match status" value="1"/>
</dbReference>
<reference evidence="2" key="1">
    <citation type="journal article" date="2019" name="Int. J. Syst. Evol. Microbiol.">
        <title>The Global Catalogue of Microorganisms (GCM) 10K type strain sequencing project: providing services to taxonomists for standard genome sequencing and annotation.</title>
        <authorList>
            <consortium name="The Broad Institute Genomics Platform"/>
            <consortium name="The Broad Institute Genome Sequencing Center for Infectious Disease"/>
            <person name="Wu L."/>
            <person name="Ma J."/>
        </authorList>
    </citation>
    <scope>NUCLEOTIDE SEQUENCE [LARGE SCALE GENOMIC DNA]</scope>
    <source>
        <strain evidence="2">CGMCC 1.15342</strain>
    </source>
</reference>
<dbReference type="Proteomes" id="UP000597338">
    <property type="component" value="Unassembled WGS sequence"/>
</dbReference>